<evidence type="ECO:0000313" key="1">
    <source>
        <dbReference type="EnsemblMetazoa" id="GPAI040230-PA"/>
    </source>
</evidence>
<keyword evidence="2" id="KW-1185">Reference proteome</keyword>
<name>A0A1B0ABH9_GLOPL</name>
<evidence type="ECO:0000313" key="2">
    <source>
        <dbReference type="Proteomes" id="UP000092445"/>
    </source>
</evidence>
<dbReference type="EnsemblMetazoa" id="GPAI040230-RA">
    <property type="protein sequence ID" value="GPAI040230-PA"/>
    <property type="gene ID" value="GPAI040230"/>
</dbReference>
<proteinExistence type="predicted"/>
<accession>A0A1B0ABH9</accession>
<dbReference type="Proteomes" id="UP000092445">
    <property type="component" value="Unassembled WGS sequence"/>
</dbReference>
<reference evidence="1" key="2">
    <citation type="submission" date="2020-05" db="UniProtKB">
        <authorList>
            <consortium name="EnsemblMetazoa"/>
        </authorList>
    </citation>
    <scope>IDENTIFICATION</scope>
    <source>
        <strain evidence="1">IAEA</strain>
    </source>
</reference>
<dbReference type="VEuPathDB" id="VectorBase:GPAI040230"/>
<dbReference type="AlphaFoldDB" id="A0A1B0ABH9"/>
<reference evidence="2" key="1">
    <citation type="submission" date="2014-03" db="EMBL/GenBank/DDBJ databases">
        <authorList>
            <person name="Aksoy S."/>
            <person name="Warren W."/>
            <person name="Wilson R.K."/>
        </authorList>
    </citation>
    <scope>NUCLEOTIDE SEQUENCE [LARGE SCALE GENOMIC DNA]</scope>
    <source>
        <strain evidence="2">IAEA</strain>
    </source>
</reference>
<protein>
    <submittedName>
        <fullName evidence="1">Uncharacterized protein</fullName>
    </submittedName>
</protein>
<organism evidence="1 2">
    <name type="scientific">Glossina pallidipes</name>
    <name type="common">Tsetse fly</name>
    <dbReference type="NCBI Taxonomy" id="7398"/>
    <lineage>
        <taxon>Eukaryota</taxon>
        <taxon>Metazoa</taxon>
        <taxon>Ecdysozoa</taxon>
        <taxon>Arthropoda</taxon>
        <taxon>Hexapoda</taxon>
        <taxon>Insecta</taxon>
        <taxon>Pterygota</taxon>
        <taxon>Neoptera</taxon>
        <taxon>Endopterygota</taxon>
        <taxon>Diptera</taxon>
        <taxon>Brachycera</taxon>
        <taxon>Muscomorpha</taxon>
        <taxon>Hippoboscoidea</taxon>
        <taxon>Glossinidae</taxon>
        <taxon>Glossina</taxon>
    </lineage>
</organism>
<sequence>MDWFPSTKANRKSDTFTAIVIISLAVKPPVAFPVPDYYLHRNRRHLYHRPDHRDRGRCKHLIYVSGLFTNSTNKGVHPTTAASIGIATVVFDTVHAAIDGTKANLWLWSVYANNGMLIGFQLNLRTRRLL</sequence>